<evidence type="ECO:0000313" key="2">
    <source>
        <dbReference type="EMBL" id="GKV47807.1"/>
    </source>
</evidence>
<proteinExistence type="predicted"/>
<organism evidence="2 3">
    <name type="scientific">Rubroshorea leprosula</name>
    <dbReference type="NCBI Taxonomy" id="152421"/>
    <lineage>
        <taxon>Eukaryota</taxon>
        <taxon>Viridiplantae</taxon>
        <taxon>Streptophyta</taxon>
        <taxon>Embryophyta</taxon>
        <taxon>Tracheophyta</taxon>
        <taxon>Spermatophyta</taxon>
        <taxon>Magnoliopsida</taxon>
        <taxon>eudicotyledons</taxon>
        <taxon>Gunneridae</taxon>
        <taxon>Pentapetalae</taxon>
        <taxon>rosids</taxon>
        <taxon>malvids</taxon>
        <taxon>Malvales</taxon>
        <taxon>Dipterocarpaceae</taxon>
        <taxon>Rubroshorea</taxon>
    </lineage>
</organism>
<sequence>MWPELSDPFDEMVIQLVPVICLCMLGFGCGRKAWLQFQAVYPFFNI</sequence>
<evidence type="ECO:0000313" key="3">
    <source>
        <dbReference type="Proteomes" id="UP001054252"/>
    </source>
</evidence>
<dbReference type="AlphaFoldDB" id="A0AAV5MEA4"/>
<dbReference type="Proteomes" id="UP001054252">
    <property type="component" value="Unassembled WGS sequence"/>
</dbReference>
<name>A0AAV5MEA4_9ROSI</name>
<feature type="transmembrane region" description="Helical" evidence="1">
    <location>
        <begin position="12"/>
        <end position="30"/>
    </location>
</feature>
<gene>
    <name evidence="2" type="ORF">SLEP1_g54669</name>
</gene>
<dbReference type="EMBL" id="BPVZ01000236">
    <property type="protein sequence ID" value="GKV47807.1"/>
    <property type="molecule type" value="Genomic_DNA"/>
</dbReference>
<keyword evidence="1" id="KW-1133">Transmembrane helix</keyword>
<evidence type="ECO:0000256" key="1">
    <source>
        <dbReference type="SAM" id="Phobius"/>
    </source>
</evidence>
<keyword evidence="3" id="KW-1185">Reference proteome</keyword>
<comment type="caution">
    <text evidence="2">The sequence shown here is derived from an EMBL/GenBank/DDBJ whole genome shotgun (WGS) entry which is preliminary data.</text>
</comment>
<keyword evidence="1" id="KW-0472">Membrane</keyword>
<reference evidence="2 3" key="1">
    <citation type="journal article" date="2021" name="Commun. Biol.">
        <title>The genome of Shorea leprosula (Dipterocarpaceae) highlights the ecological relevance of drought in aseasonal tropical rainforests.</title>
        <authorList>
            <person name="Ng K.K.S."/>
            <person name="Kobayashi M.J."/>
            <person name="Fawcett J.A."/>
            <person name="Hatakeyama M."/>
            <person name="Paape T."/>
            <person name="Ng C.H."/>
            <person name="Ang C.C."/>
            <person name="Tnah L.H."/>
            <person name="Lee C.T."/>
            <person name="Nishiyama T."/>
            <person name="Sese J."/>
            <person name="O'Brien M.J."/>
            <person name="Copetti D."/>
            <person name="Mohd Noor M.I."/>
            <person name="Ong R.C."/>
            <person name="Putra M."/>
            <person name="Sireger I.Z."/>
            <person name="Indrioko S."/>
            <person name="Kosugi Y."/>
            <person name="Izuno A."/>
            <person name="Isagi Y."/>
            <person name="Lee S.L."/>
            <person name="Shimizu K.K."/>
        </authorList>
    </citation>
    <scope>NUCLEOTIDE SEQUENCE [LARGE SCALE GENOMIC DNA]</scope>
    <source>
        <strain evidence="2">214</strain>
    </source>
</reference>
<protein>
    <submittedName>
        <fullName evidence="2">Uncharacterized protein</fullName>
    </submittedName>
</protein>
<accession>A0AAV5MEA4</accession>
<keyword evidence="1" id="KW-0812">Transmembrane</keyword>